<evidence type="ECO:0000256" key="3">
    <source>
        <dbReference type="ARBA" id="ARBA00022448"/>
    </source>
</evidence>
<reference evidence="12 13" key="1">
    <citation type="journal article" date="2004" name="Science">
        <title>The Ashbya gossypii genome as a tool for mapping the ancient Saccharomyces cerevisiae genome.</title>
        <authorList>
            <person name="Dietrich F.S."/>
            <person name="Voegeli S."/>
            <person name="Brachat S."/>
            <person name="Lerch A."/>
            <person name="Gates K."/>
            <person name="Steiner S."/>
            <person name="Mohr C."/>
            <person name="Pohlmann R."/>
            <person name="Luedi P."/>
            <person name="Choi S."/>
            <person name="Wing R.A."/>
            <person name="Flavier A."/>
            <person name="Gaffney T.D."/>
            <person name="Philippsen P."/>
        </authorList>
    </citation>
    <scope>NUCLEOTIDE SEQUENCE [LARGE SCALE GENOMIC DNA]</scope>
    <source>
        <strain evidence="13">ATCC 10895 / CBS 109.51 / FGSC 9923 / NRRL Y-1056</strain>
    </source>
</reference>
<evidence type="ECO:0000256" key="8">
    <source>
        <dbReference type="ARBA" id="ARBA00023136"/>
    </source>
</evidence>
<evidence type="ECO:0000313" key="12">
    <source>
        <dbReference type="EMBL" id="AAS54043.2"/>
    </source>
</evidence>
<evidence type="ECO:0000256" key="7">
    <source>
        <dbReference type="ARBA" id="ARBA00022989"/>
    </source>
</evidence>
<gene>
    <name evidence="12" type="ORF">AGOS_AFR671W</name>
</gene>
<keyword evidence="3" id="KW-0813">Transport</keyword>
<feature type="transmembrane region" description="Helical" evidence="10">
    <location>
        <begin position="159"/>
        <end position="181"/>
    </location>
</feature>
<feature type="transmembrane region" description="Helical" evidence="10">
    <location>
        <begin position="269"/>
        <end position="291"/>
    </location>
</feature>
<feature type="transmembrane region" description="Helical" evidence="10">
    <location>
        <begin position="230"/>
        <end position="249"/>
    </location>
</feature>
<dbReference type="GO" id="GO:0005774">
    <property type="term" value="C:vacuolar membrane"/>
    <property type="evidence" value="ECO:0007669"/>
    <property type="project" value="UniProtKB-SubCell"/>
</dbReference>
<dbReference type="EMBL" id="AE016819">
    <property type="protein sequence ID" value="AAS54043.2"/>
    <property type="molecule type" value="Genomic_DNA"/>
</dbReference>
<evidence type="ECO:0000256" key="9">
    <source>
        <dbReference type="SAM" id="MobiDB-lite"/>
    </source>
</evidence>
<feature type="transmembrane region" description="Helical" evidence="10">
    <location>
        <begin position="85"/>
        <end position="106"/>
    </location>
</feature>
<dbReference type="GO" id="GO:0005783">
    <property type="term" value="C:endoplasmic reticulum"/>
    <property type="evidence" value="ECO:0000318"/>
    <property type="project" value="GO_Central"/>
</dbReference>
<feature type="transmembrane region" description="Helical" evidence="10">
    <location>
        <begin position="201"/>
        <end position="218"/>
    </location>
</feature>
<keyword evidence="6" id="KW-0029">Amino-acid transport</keyword>
<keyword evidence="13" id="KW-1185">Reference proteome</keyword>
<keyword evidence="5 10" id="KW-0812">Transmembrane</keyword>
<evidence type="ECO:0000313" key="13">
    <source>
        <dbReference type="Proteomes" id="UP000000591"/>
    </source>
</evidence>
<dbReference type="OrthoDB" id="28208at2759"/>
<keyword evidence="7 10" id="KW-1133">Transmembrane helix</keyword>
<dbReference type="GeneID" id="4622508"/>
<evidence type="ECO:0000256" key="2">
    <source>
        <dbReference type="ARBA" id="ARBA00008066"/>
    </source>
</evidence>
<proteinExistence type="inferred from homology"/>
<feature type="transmembrane region" description="Helical" evidence="10">
    <location>
        <begin position="345"/>
        <end position="368"/>
    </location>
</feature>
<feature type="transmembrane region" description="Helical" evidence="10">
    <location>
        <begin position="455"/>
        <end position="477"/>
    </location>
</feature>
<dbReference type="PANTHER" id="PTHR22950:SF458">
    <property type="entry name" value="SODIUM-COUPLED NEUTRAL AMINO ACID TRANSPORTER 11-RELATED"/>
    <property type="match status" value="1"/>
</dbReference>
<dbReference type="Pfam" id="PF01490">
    <property type="entry name" value="Aa_trans"/>
    <property type="match status" value="1"/>
</dbReference>
<protein>
    <submittedName>
        <fullName evidence="12">AFR671Wp</fullName>
    </submittedName>
</protein>
<dbReference type="OMA" id="INICAAM"/>
<keyword evidence="4" id="KW-0926">Vacuole</keyword>
<comment type="subcellular location">
    <subcellularLocation>
        <location evidence="1">Vacuole membrane</location>
        <topology evidence="1">Multi-pass membrane protein</topology>
    </subcellularLocation>
</comment>
<feature type="transmembrane region" description="Helical" evidence="10">
    <location>
        <begin position="303"/>
        <end position="325"/>
    </location>
</feature>
<feature type="transmembrane region" description="Helical" evidence="10">
    <location>
        <begin position="112"/>
        <end position="134"/>
    </location>
</feature>
<evidence type="ECO:0000256" key="6">
    <source>
        <dbReference type="ARBA" id="ARBA00022970"/>
    </source>
</evidence>
<dbReference type="HOGENOM" id="CLU_009020_4_1_1"/>
<dbReference type="PANTHER" id="PTHR22950">
    <property type="entry name" value="AMINO ACID TRANSPORTER"/>
    <property type="match status" value="1"/>
</dbReference>
<comment type="similarity">
    <text evidence="2">Belongs to the amino acid/polyamine transporter 2 family.</text>
</comment>
<dbReference type="RefSeq" id="NP_986219.2">
    <property type="nucleotide sequence ID" value="NM_212355.2"/>
</dbReference>
<dbReference type="InParanoid" id="Q752A4"/>
<dbReference type="Proteomes" id="UP000000591">
    <property type="component" value="Chromosome VI"/>
</dbReference>
<dbReference type="FunCoup" id="Q752A4">
    <property type="interactions" value="138"/>
</dbReference>
<sequence length="487" mass="53571">MSVPNIQYSRLDGDETGKEGTSVQSPFHTVQLNREWGDPSSSNGDRIELIDYPTKSSTLSSGFDLEEDSVLGAIVQESKGKSNMYMAFMNMANSILGAGVVGQSFAIKNCGLLGGLVLTMLLTVIVDWTIRLIIINLKLTGKTTYQDTVEFAMGRPGKYAVLFANGMFAFGGCVGFCIIIGDSIPHVLRAFFPNYIEYFNRNMIITIVTIFVSYPLSLNRNISKLSKASMLALVSLLLIVVIIVVRGPTVGNDYRGSFDLEELFVTPRLFQGISVISFALVCHHNTSFIYFSLRKPSLRRFNSLTHISCTISMVVCLIAGYSGFLTFKSKTKGNILNNFPSSDNYINFARFCFGFNMLTTFPLEIFVLRDVIRDLISTETPKGEPLRLSTKRHFIITTALVLSTMGISLTTCNLGALLELVGSTTASLSAYILPPMTNLILTGERRAAKEKLPHYACILFGFSIMVISSTQTIITAIHSDKSSQCDA</sequence>
<feature type="domain" description="Amino acid transporter transmembrane" evidence="11">
    <location>
        <begin position="81"/>
        <end position="474"/>
    </location>
</feature>
<evidence type="ECO:0000256" key="10">
    <source>
        <dbReference type="SAM" id="Phobius"/>
    </source>
</evidence>
<evidence type="ECO:0000256" key="5">
    <source>
        <dbReference type="ARBA" id="ARBA00022692"/>
    </source>
</evidence>
<dbReference type="AlphaFoldDB" id="Q752A4"/>
<evidence type="ECO:0000256" key="1">
    <source>
        <dbReference type="ARBA" id="ARBA00004128"/>
    </source>
</evidence>
<dbReference type="GO" id="GO:0003333">
    <property type="term" value="P:amino acid transmembrane transport"/>
    <property type="evidence" value="ECO:0000318"/>
    <property type="project" value="GO_Central"/>
</dbReference>
<dbReference type="eggNOG" id="KOG1305">
    <property type="taxonomic scope" value="Eukaryota"/>
</dbReference>
<reference evidence="13" key="2">
    <citation type="journal article" date="2013" name="G3 (Bethesda)">
        <title>Genomes of Ashbya fungi isolated from insects reveal four mating-type loci, numerous translocations, lack of transposons, and distinct gene duplications.</title>
        <authorList>
            <person name="Dietrich F.S."/>
            <person name="Voegeli S."/>
            <person name="Kuo S."/>
            <person name="Philippsen P."/>
        </authorList>
    </citation>
    <scope>GENOME REANNOTATION</scope>
    <source>
        <strain evidence="13">ATCC 10895 / CBS 109.51 / FGSC 9923 / NRRL Y-1056</strain>
    </source>
</reference>
<dbReference type="GO" id="GO:0016020">
    <property type="term" value="C:membrane"/>
    <property type="evidence" value="ECO:0000318"/>
    <property type="project" value="GO_Central"/>
</dbReference>
<feature type="transmembrane region" description="Helical" evidence="10">
    <location>
        <begin position="424"/>
        <end position="443"/>
    </location>
</feature>
<accession>Q752A4</accession>
<evidence type="ECO:0000256" key="4">
    <source>
        <dbReference type="ARBA" id="ARBA00022554"/>
    </source>
</evidence>
<dbReference type="STRING" id="284811.Q752A4"/>
<feature type="region of interest" description="Disordered" evidence="9">
    <location>
        <begin position="1"/>
        <end position="25"/>
    </location>
</feature>
<dbReference type="GO" id="GO:0015179">
    <property type="term" value="F:L-amino acid transmembrane transporter activity"/>
    <property type="evidence" value="ECO:0000318"/>
    <property type="project" value="GO_Central"/>
</dbReference>
<evidence type="ECO:0000259" key="11">
    <source>
        <dbReference type="Pfam" id="PF01490"/>
    </source>
</evidence>
<dbReference type="KEGG" id="ago:AGOS_AFR671W"/>
<organism evidence="12 13">
    <name type="scientific">Eremothecium gossypii (strain ATCC 10895 / CBS 109.51 / FGSC 9923 / NRRL Y-1056)</name>
    <name type="common">Yeast</name>
    <name type="synonym">Ashbya gossypii</name>
    <dbReference type="NCBI Taxonomy" id="284811"/>
    <lineage>
        <taxon>Eukaryota</taxon>
        <taxon>Fungi</taxon>
        <taxon>Dikarya</taxon>
        <taxon>Ascomycota</taxon>
        <taxon>Saccharomycotina</taxon>
        <taxon>Saccharomycetes</taxon>
        <taxon>Saccharomycetales</taxon>
        <taxon>Saccharomycetaceae</taxon>
        <taxon>Eremothecium</taxon>
    </lineage>
</organism>
<name>Q752A4_EREGS</name>
<keyword evidence="8 10" id="KW-0472">Membrane</keyword>
<dbReference type="InterPro" id="IPR013057">
    <property type="entry name" value="AA_transpt_TM"/>
</dbReference>
<feature type="transmembrane region" description="Helical" evidence="10">
    <location>
        <begin position="394"/>
        <end position="418"/>
    </location>
</feature>